<evidence type="ECO:0000256" key="4">
    <source>
        <dbReference type="ARBA" id="ARBA00022692"/>
    </source>
</evidence>
<dbReference type="CDD" id="cd06261">
    <property type="entry name" value="TM_PBP2"/>
    <property type="match status" value="1"/>
</dbReference>
<feature type="transmembrane region" description="Helical" evidence="7">
    <location>
        <begin position="267"/>
        <end position="289"/>
    </location>
</feature>
<dbReference type="GO" id="GO:0055085">
    <property type="term" value="P:transmembrane transport"/>
    <property type="evidence" value="ECO:0007669"/>
    <property type="project" value="InterPro"/>
</dbReference>
<evidence type="ECO:0000256" key="5">
    <source>
        <dbReference type="ARBA" id="ARBA00022989"/>
    </source>
</evidence>
<dbReference type="Proteomes" id="UP000029278">
    <property type="component" value="Unassembled WGS sequence"/>
</dbReference>
<keyword evidence="6 7" id="KW-0472">Membrane</keyword>
<feature type="transmembrane region" description="Helical" evidence="7">
    <location>
        <begin position="12"/>
        <end position="38"/>
    </location>
</feature>
<dbReference type="AlphaFoldDB" id="A0A090ZG71"/>
<feature type="transmembrane region" description="Helical" evidence="7">
    <location>
        <begin position="114"/>
        <end position="134"/>
    </location>
</feature>
<comment type="subcellular location">
    <subcellularLocation>
        <location evidence="1 7">Cell membrane</location>
        <topology evidence="1 7">Multi-pass membrane protein</topology>
    </subcellularLocation>
</comment>
<name>A0A090ZG71_PAEMA</name>
<dbReference type="PATRIC" id="fig|44252.3.peg.2241"/>
<keyword evidence="4 7" id="KW-0812">Transmembrane</keyword>
<proteinExistence type="inferred from homology"/>
<evidence type="ECO:0000256" key="6">
    <source>
        <dbReference type="ARBA" id="ARBA00023136"/>
    </source>
</evidence>
<sequence length="295" mass="32682">MYGFRNVRKKIIPYVFVGPSAVLLLVFSIIPIAVSLAAGFTDLDLAGLANRANIGFVGLDNFRELFRDETFIVSFGNTLFYVLIGVPAVVALSLAVALLLNYGTSALFSVFRAVYYLPTITNIVAIAVIWSYLYNQQYGLFNYLLSLAGTGPVPWLEQPFMAKISLLVLAVWQGLGVNMIIFLAALKAVPPMYYEAAAIDGAGRWQRLRYITLPSIRYAIFFVVVTKLIGWLQFFEEPFVMTGGGPLDGTISMALFIYQEGFQYSKFGYAAAASTVLFAIIMIVTLAQFKLRKQE</sequence>
<keyword evidence="2 7" id="KW-0813">Transport</keyword>
<feature type="transmembrane region" description="Helical" evidence="7">
    <location>
        <begin position="216"/>
        <end position="234"/>
    </location>
</feature>
<dbReference type="GeneID" id="77006454"/>
<dbReference type="SUPFAM" id="SSF161098">
    <property type="entry name" value="MetI-like"/>
    <property type="match status" value="1"/>
</dbReference>
<evidence type="ECO:0000313" key="12">
    <source>
        <dbReference type="Proteomes" id="UP000442469"/>
    </source>
</evidence>
<evidence type="ECO:0000256" key="7">
    <source>
        <dbReference type="RuleBase" id="RU363032"/>
    </source>
</evidence>
<comment type="caution">
    <text evidence="9">The sequence shown here is derived from an EMBL/GenBank/DDBJ whole genome shotgun (WGS) entry which is preliminary data.</text>
</comment>
<dbReference type="InterPro" id="IPR035906">
    <property type="entry name" value="MetI-like_sf"/>
</dbReference>
<evidence type="ECO:0000256" key="1">
    <source>
        <dbReference type="ARBA" id="ARBA00004651"/>
    </source>
</evidence>
<dbReference type="STRING" id="44252.DJ90_3112"/>
<dbReference type="GO" id="GO:0005886">
    <property type="term" value="C:plasma membrane"/>
    <property type="evidence" value="ECO:0007669"/>
    <property type="project" value="UniProtKB-SubCell"/>
</dbReference>
<evidence type="ECO:0000313" key="10">
    <source>
        <dbReference type="EMBL" id="MUG22730.1"/>
    </source>
</evidence>
<reference evidence="9 11" key="1">
    <citation type="submission" date="2014-04" db="EMBL/GenBank/DDBJ databases">
        <authorList>
            <person name="Bishop-Lilly K.A."/>
            <person name="Broomall S.M."/>
            <person name="Chain P.S."/>
            <person name="Chertkov O."/>
            <person name="Coyne S.R."/>
            <person name="Daligault H.E."/>
            <person name="Davenport K.W."/>
            <person name="Erkkila T."/>
            <person name="Frey K.G."/>
            <person name="Gibbons H.S."/>
            <person name="Gu W."/>
            <person name="Jaissle J."/>
            <person name="Johnson S.L."/>
            <person name="Koroleva G.I."/>
            <person name="Ladner J.T."/>
            <person name="Lo C.-C."/>
            <person name="Minogue T.D."/>
            <person name="Munk C."/>
            <person name="Palacios G.F."/>
            <person name="Redden C.L."/>
            <person name="Rosenzweig C.N."/>
            <person name="Scholz M.B."/>
            <person name="Teshima H."/>
            <person name="Xu Y."/>
        </authorList>
    </citation>
    <scope>NUCLEOTIDE SEQUENCE [LARGE SCALE GENOMIC DNA]</scope>
    <source>
        <strain evidence="9 11">8244</strain>
    </source>
</reference>
<evidence type="ECO:0000256" key="3">
    <source>
        <dbReference type="ARBA" id="ARBA00022475"/>
    </source>
</evidence>
<feature type="domain" description="ABC transmembrane type-1" evidence="8">
    <location>
        <begin position="75"/>
        <end position="288"/>
    </location>
</feature>
<feature type="transmembrane region" description="Helical" evidence="7">
    <location>
        <begin position="79"/>
        <end position="102"/>
    </location>
</feature>
<dbReference type="Proteomes" id="UP000442469">
    <property type="component" value="Unassembled WGS sequence"/>
</dbReference>
<dbReference type="InterPro" id="IPR000515">
    <property type="entry name" value="MetI-like"/>
</dbReference>
<keyword evidence="3" id="KW-1003">Cell membrane</keyword>
<dbReference type="Gene3D" id="1.10.3720.10">
    <property type="entry name" value="MetI-like"/>
    <property type="match status" value="1"/>
</dbReference>
<dbReference type="HOGENOM" id="CLU_016047_0_2_9"/>
<accession>A0A090ZG71</accession>
<feature type="transmembrane region" description="Helical" evidence="7">
    <location>
        <begin position="164"/>
        <end position="186"/>
    </location>
</feature>
<dbReference type="EMBL" id="WNZZ01000005">
    <property type="protein sequence ID" value="MUG22730.1"/>
    <property type="molecule type" value="Genomic_DNA"/>
</dbReference>
<organism evidence="9 11">
    <name type="scientific">Paenibacillus macerans</name>
    <name type="common">Bacillus macerans</name>
    <dbReference type="NCBI Taxonomy" id="44252"/>
    <lineage>
        <taxon>Bacteria</taxon>
        <taxon>Bacillati</taxon>
        <taxon>Bacillota</taxon>
        <taxon>Bacilli</taxon>
        <taxon>Bacillales</taxon>
        <taxon>Paenibacillaceae</taxon>
        <taxon>Paenibacillus</taxon>
    </lineage>
</organism>
<protein>
    <submittedName>
        <fullName evidence="10">ABC transporter permease subunit</fullName>
    </submittedName>
    <submittedName>
        <fullName evidence="9">Binding--dependent transport system inner membrane component family protein</fullName>
    </submittedName>
</protein>
<keyword evidence="11" id="KW-1185">Reference proteome</keyword>
<dbReference type="Pfam" id="PF00528">
    <property type="entry name" value="BPD_transp_1"/>
    <property type="match status" value="1"/>
</dbReference>
<dbReference type="PANTHER" id="PTHR30193">
    <property type="entry name" value="ABC TRANSPORTER PERMEASE PROTEIN"/>
    <property type="match status" value="1"/>
</dbReference>
<evidence type="ECO:0000256" key="2">
    <source>
        <dbReference type="ARBA" id="ARBA00022448"/>
    </source>
</evidence>
<gene>
    <name evidence="9" type="ORF">DJ90_3112</name>
    <name evidence="10" type="ORF">GNQ08_09935</name>
</gene>
<keyword evidence="5 7" id="KW-1133">Transmembrane helix</keyword>
<reference evidence="10 12" key="2">
    <citation type="submission" date="2019-11" db="EMBL/GenBank/DDBJ databases">
        <title>Draft genome sequences of five Paenibacillus species of dairy origin.</title>
        <authorList>
            <person name="Olajide A.M."/>
            <person name="Chen S."/>
            <person name="Lapointe G."/>
        </authorList>
    </citation>
    <scope>NUCLEOTIDE SEQUENCE [LARGE SCALE GENOMIC DNA]</scope>
    <source>
        <strain evidence="10 12">3CT49</strain>
    </source>
</reference>
<comment type="similarity">
    <text evidence="7">Belongs to the binding-protein-dependent transport system permease family.</text>
</comment>
<dbReference type="InterPro" id="IPR051393">
    <property type="entry name" value="ABC_transporter_permease"/>
</dbReference>
<dbReference type="SUPFAM" id="SSF160964">
    <property type="entry name" value="MalF N-terminal region-like"/>
    <property type="match status" value="1"/>
</dbReference>
<dbReference type="PROSITE" id="PS50928">
    <property type="entry name" value="ABC_TM1"/>
    <property type="match status" value="1"/>
</dbReference>
<evidence type="ECO:0000313" key="9">
    <source>
        <dbReference type="EMBL" id="KFN09413.1"/>
    </source>
</evidence>
<dbReference type="PANTHER" id="PTHR30193:SF37">
    <property type="entry name" value="INNER MEMBRANE ABC TRANSPORTER PERMEASE PROTEIN YCJO"/>
    <property type="match status" value="1"/>
</dbReference>
<dbReference type="OrthoDB" id="9788108at2"/>
<dbReference type="RefSeq" id="WP_036621852.1">
    <property type="nucleotide sequence ID" value="NZ_BGML01000006.1"/>
</dbReference>
<evidence type="ECO:0000313" key="11">
    <source>
        <dbReference type="Proteomes" id="UP000029278"/>
    </source>
</evidence>
<evidence type="ECO:0000259" key="8">
    <source>
        <dbReference type="PROSITE" id="PS50928"/>
    </source>
</evidence>
<dbReference type="EMBL" id="JMQA01000022">
    <property type="protein sequence ID" value="KFN09413.1"/>
    <property type="molecule type" value="Genomic_DNA"/>
</dbReference>